<feature type="domain" description="Impact N-terminal" evidence="4">
    <location>
        <begin position="348"/>
        <end position="436"/>
    </location>
</feature>
<dbReference type="EMBL" id="OOIP01000004">
    <property type="protein sequence ID" value="SPO36236.1"/>
    <property type="molecule type" value="Genomic_DNA"/>
</dbReference>
<dbReference type="AlphaFoldDB" id="A0A5C3EXA7"/>
<feature type="compositionally biased region" description="Acidic residues" evidence="3">
    <location>
        <begin position="190"/>
        <end position="209"/>
    </location>
</feature>
<evidence type="ECO:0000256" key="1">
    <source>
        <dbReference type="ARBA" id="ARBA00007665"/>
    </source>
</evidence>
<feature type="region of interest" description="Disordered" evidence="3">
    <location>
        <begin position="1"/>
        <end position="218"/>
    </location>
</feature>
<evidence type="ECO:0000256" key="3">
    <source>
        <dbReference type="SAM" id="MobiDB-lite"/>
    </source>
</evidence>
<feature type="compositionally biased region" description="Basic and acidic residues" evidence="3">
    <location>
        <begin position="668"/>
        <end position="677"/>
    </location>
</feature>
<sequence>MPPRTRSAASRSANTATSTASDPAASATKHPRPGAQHRLSPPGAASASDDGQDDSNNGDDDDDDDDDRASPFEEADSDSADEWRPDPDVSQARKRRQGRRGPPSRNGSIRDDDDDEDDGGDNASDVDDELVQQIRAANQADGSAQKGTKRKKNAADAPSKRAKASIDRAPSKRKATEGQSVTANKGGGGGDDDDGDDDDDDEEEDDVDSEAEREQARIEAEAAWANVRSRKAAAAAATKDSDSASAPADGANGTPATATAGPRSLTSWLGVGPSASSSADELSSLPWPTTCEAAQIVDRSSLFIGYVYPLLTTSASHIAALLSHLSRLVHPTVPVTLLPPQFANAPANKRGSSHDMYAYRVLSPKRGRAGLTGPDDFALHEEKEDDGEKWGGDRVLRVARDEGASDVLVIVSRWYGGELLGPVRFEHIENAARRALERHIEAQTLEHRRMELDGLDQKVESLRAKIAQAERGHGFASASADGGVASAVSAEAKAEQYPDLNVAKADRLLLARRRTIQVLDKKLHGLENPLHTAPSTGEAGAGEGEHGGAAGGGRGGEQGSEGRHGEEGNDGHEDNSVDVPATADGLLPEMDADEEAMLLAEAEAMTRGDATTAPSAATRPDAGPPSQPVEVSSDTAPPPAADGATPPAQSTDTGATIKPDPDQPIDVDMARRVKVEPADDAASLIKPDPDAKDDDEAGPELVLESDASLSDPERQLSSSPELEPADIKASASTDDDDDDVEAYGEERCEGDAADDGEDLAGWAEL</sequence>
<feature type="compositionally biased region" description="Acidic residues" evidence="3">
    <location>
        <begin position="111"/>
        <end position="130"/>
    </location>
</feature>
<dbReference type="PANTHER" id="PTHR16301">
    <property type="entry name" value="IMPACT-RELATED"/>
    <property type="match status" value="1"/>
</dbReference>
<evidence type="ECO:0000313" key="6">
    <source>
        <dbReference type="Proteomes" id="UP000323386"/>
    </source>
</evidence>
<evidence type="ECO:0000256" key="2">
    <source>
        <dbReference type="SAM" id="Coils"/>
    </source>
</evidence>
<dbReference type="SUPFAM" id="SSF54211">
    <property type="entry name" value="Ribosomal protein S5 domain 2-like"/>
    <property type="match status" value="1"/>
</dbReference>
<evidence type="ECO:0000259" key="4">
    <source>
        <dbReference type="Pfam" id="PF01205"/>
    </source>
</evidence>
<name>A0A5C3EXA7_9BASI</name>
<feature type="compositionally biased region" description="Gly residues" evidence="3">
    <location>
        <begin position="539"/>
        <end position="559"/>
    </location>
</feature>
<dbReference type="Gene3D" id="3.30.230.30">
    <property type="entry name" value="Impact, N-terminal domain"/>
    <property type="match status" value="1"/>
</dbReference>
<dbReference type="Proteomes" id="UP000323386">
    <property type="component" value="Unassembled WGS sequence"/>
</dbReference>
<organism evidence="5 6">
    <name type="scientific">Pseudozyma flocculosa</name>
    <dbReference type="NCBI Taxonomy" id="84751"/>
    <lineage>
        <taxon>Eukaryota</taxon>
        <taxon>Fungi</taxon>
        <taxon>Dikarya</taxon>
        <taxon>Basidiomycota</taxon>
        <taxon>Ustilaginomycotina</taxon>
        <taxon>Ustilaginomycetes</taxon>
        <taxon>Ustilaginales</taxon>
        <taxon>Ustilaginaceae</taxon>
        <taxon>Pseudozyma</taxon>
    </lineage>
</organism>
<feature type="compositionally biased region" description="Acidic residues" evidence="3">
    <location>
        <begin position="50"/>
        <end position="80"/>
    </location>
</feature>
<dbReference type="InterPro" id="IPR001498">
    <property type="entry name" value="Impact_N"/>
</dbReference>
<dbReference type="PANTHER" id="PTHR16301:SF25">
    <property type="entry name" value="PROTEIN IMPACT"/>
    <property type="match status" value="1"/>
</dbReference>
<dbReference type="GO" id="GO:0006446">
    <property type="term" value="P:regulation of translational initiation"/>
    <property type="evidence" value="ECO:0007669"/>
    <property type="project" value="TreeGrafter"/>
</dbReference>
<protein>
    <recommendedName>
        <fullName evidence="4">Impact N-terminal domain-containing protein</fullName>
    </recommendedName>
</protein>
<feature type="coiled-coil region" evidence="2">
    <location>
        <begin position="445"/>
        <end position="472"/>
    </location>
</feature>
<dbReference type="Pfam" id="PF01205">
    <property type="entry name" value="Impact_N"/>
    <property type="match status" value="1"/>
</dbReference>
<feature type="compositionally biased region" description="Acidic residues" evidence="3">
    <location>
        <begin position="733"/>
        <end position="743"/>
    </location>
</feature>
<keyword evidence="6" id="KW-1185">Reference proteome</keyword>
<feature type="compositionally biased region" description="Low complexity" evidence="3">
    <location>
        <begin position="236"/>
        <end position="262"/>
    </location>
</feature>
<feature type="compositionally biased region" description="Basic and acidic residues" evidence="3">
    <location>
        <begin position="560"/>
        <end position="575"/>
    </location>
</feature>
<dbReference type="OrthoDB" id="69641at2759"/>
<comment type="similarity">
    <text evidence="1">Belongs to the IMPACT family.</text>
</comment>
<evidence type="ECO:0000313" key="5">
    <source>
        <dbReference type="EMBL" id="SPO36236.1"/>
    </source>
</evidence>
<keyword evidence="2" id="KW-0175">Coiled coil</keyword>
<feature type="compositionally biased region" description="Low complexity" evidence="3">
    <location>
        <begin position="1"/>
        <end position="28"/>
    </location>
</feature>
<dbReference type="GO" id="GO:0140469">
    <property type="term" value="P:GCN2-mediated signaling"/>
    <property type="evidence" value="ECO:0007669"/>
    <property type="project" value="TreeGrafter"/>
</dbReference>
<dbReference type="InterPro" id="IPR036956">
    <property type="entry name" value="Impact_N_sf"/>
</dbReference>
<feature type="compositionally biased region" description="Basic and acidic residues" evidence="3">
    <location>
        <begin position="164"/>
        <end position="176"/>
    </location>
</feature>
<proteinExistence type="inferred from homology"/>
<feature type="region of interest" description="Disordered" evidence="3">
    <location>
        <begin position="236"/>
        <end position="285"/>
    </location>
</feature>
<reference evidence="5 6" key="1">
    <citation type="submission" date="2018-03" db="EMBL/GenBank/DDBJ databases">
        <authorList>
            <person name="Guldener U."/>
        </authorList>
    </citation>
    <scope>NUCLEOTIDE SEQUENCE [LARGE SCALE GENOMIC DNA]</scope>
    <source>
        <strain evidence="5 6">DAOM196992</strain>
    </source>
</reference>
<feature type="compositionally biased region" description="Low complexity" evidence="3">
    <location>
        <begin position="274"/>
        <end position="285"/>
    </location>
</feature>
<dbReference type="InterPro" id="IPR020568">
    <property type="entry name" value="Ribosomal_Su5_D2-typ_SF"/>
</dbReference>
<gene>
    <name evidence="5" type="ORF">PSFLO_01707</name>
</gene>
<feature type="region of interest" description="Disordered" evidence="3">
    <location>
        <begin position="527"/>
        <end position="765"/>
    </location>
</feature>
<dbReference type="InterPro" id="IPR023582">
    <property type="entry name" value="Impact"/>
</dbReference>
<dbReference type="GO" id="GO:0005737">
    <property type="term" value="C:cytoplasm"/>
    <property type="evidence" value="ECO:0007669"/>
    <property type="project" value="TreeGrafter"/>
</dbReference>
<accession>A0A5C3EXA7</accession>